<dbReference type="EMBL" id="PDEQ01000005">
    <property type="protein sequence ID" value="PEN13259.1"/>
    <property type="molecule type" value="Genomic_DNA"/>
</dbReference>
<keyword evidence="7" id="KW-0067">ATP-binding</keyword>
<evidence type="ECO:0000256" key="7">
    <source>
        <dbReference type="HAMAP-Rule" id="MF_00208"/>
    </source>
</evidence>
<dbReference type="InterPro" id="IPR035911">
    <property type="entry name" value="MurE/MurF_N"/>
</dbReference>
<dbReference type="Proteomes" id="UP000220102">
    <property type="component" value="Unassembled WGS sequence"/>
</dbReference>
<dbReference type="Gene3D" id="3.40.1390.10">
    <property type="entry name" value="MurE/MurF, N-terminal domain"/>
    <property type="match status" value="1"/>
</dbReference>
<evidence type="ECO:0000256" key="1">
    <source>
        <dbReference type="ARBA" id="ARBA00005898"/>
    </source>
</evidence>
<comment type="cofactor">
    <cofactor evidence="7">
        <name>Mg(2+)</name>
        <dbReference type="ChEBI" id="CHEBI:18420"/>
    </cofactor>
</comment>
<dbReference type="SUPFAM" id="SSF53623">
    <property type="entry name" value="MurD-like peptide ligases, catalytic domain"/>
    <property type="match status" value="1"/>
</dbReference>
<dbReference type="OrthoDB" id="9800958at2"/>
<dbReference type="RefSeq" id="WP_098075851.1">
    <property type="nucleotide sequence ID" value="NZ_PDEQ01000005.1"/>
</dbReference>
<keyword evidence="7" id="KW-0460">Magnesium</keyword>
<dbReference type="SUPFAM" id="SSF53244">
    <property type="entry name" value="MurD-like peptide ligases, peptide-binding domain"/>
    <property type="match status" value="1"/>
</dbReference>
<dbReference type="InterPro" id="IPR013221">
    <property type="entry name" value="Mur_ligase_cen"/>
</dbReference>
<dbReference type="GO" id="GO:0009252">
    <property type="term" value="P:peptidoglycan biosynthetic process"/>
    <property type="evidence" value="ECO:0007669"/>
    <property type="project" value="UniProtKB-UniRule"/>
</dbReference>
<proteinExistence type="inferred from homology"/>
<dbReference type="InterPro" id="IPR005761">
    <property type="entry name" value="UDP-N-AcMur-Glu-dNH2Pim_ligase"/>
</dbReference>
<feature type="binding site" evidence="7">
    <location>
        <position position="498"/>
    </location>
    <ligand>
        <name>meso-2,6-diaminopimelate</name>
        <dbReference type="ChEBI" id="CHEBI:57791"/>
    </ligand>
</feature>
<feature type="modified residue" description="N6-carboxylysine" evidence="7">
    <location>
        <position position="257"/>
    </location>
</feature>
<dbReference type="PANTHER" id="PTHR23135">
    <property type="entry name" value="MUR LIGASE FAMILY MEMBER"/>
    <property type="match status" value="1"/>
</dbReference>
<dbReference type="InterPro" id="IPR004101">
    <property type="entry name" value="Mur_ligase_C"/>
</dbReference>
<dbReference type="GO" id="GO:0051301">
    <property type="term" value="P:cell division"/>
    <property type="evidence" value="ECO:0007669"/>
    <property type="project" value="UniProtKB-KW"/>
</dbReference>
<dbReference type="Pfam" id="PF01225">
    <property type="entry name" value="Mur_ligase"/>
    <property type="match status" value="1"/>
</dbReference>
<dbReference type="GO" id="GO:0008360">
    <property type="term" value="P:regulation of cell shape"/>
    <property type="evidence" value="ECO:0007669"/>
    <property type="project" value="UniProtKB-KW"/>
</dbReference>
<comment type="pathway">
    <text evidence="7 8">Cell wall biogenesis; peptidoglycan biosynthesis.</text>
</comment>
<feature type="binding site" evidence="7">
    <location>
        <position position="57"/>
    </location>
    <ligand>
        <name>UDP-N-acetyl-alpha-D-muramoyl-L-alanyl-D-glutamate</name>
        <dbReference type="ChEBI" id="CHEBI:83900"/>
    </ligand>
</feature>
<protein>
    <recommendedName>
        <fullName evidence="7">UDP-N-acetylmuramoyl-L-alanyl-D-glutamate--2,6-diaminopimelate ligase</fullName>
        <ecNumber evidence="7">6.3.2.13</ecNumber>
    </recommendedName>
    <alternativeName>
        <fullName evidence="7">Meso-A2pm-adding enzyme</fullName>
    </alternativeName>
    <alternativeName>
        <fullName evidence="7">Meso-diaminopimelate-adding enzyme</fullName>
    </alternativeName>
    <alternativeName>
        <fullName evidence="7">UDP-MurNAc-L-Ala-D-Glu:meso-diaminopimelate ligase</fullName>
    </alternativeName>
    <alternativeName>
        <fullName evidence="7">UDP-MurNAc-tripeptide synthetase</fullName>
    </alternativeName>
    <alternativeName>
        <fullName evidence="7">UDP-N-acetylmuramyl-tripeptide synthetase</fullName>
    </alternativeName>
</protein>
<dbReference type="Gene3D" id="3.40.1190.10">
    <property type="entry name" value="Mur-like, catalytic domain"/>
    <property type="match status" value="1"/>
</dbReference>
<evidence type="ECO:0000256" key="5">
    <source>
        <dbReference type="ARBA" id="ARBA00023306"/>
    </source>
</evidence>
<evidence type="ECO:0000259" key="10">
    <source>
        <dbReference type="Pfam" id="PF02875"/>
    </source>
</evidence>
<dbReference type="GO" id="GO:0008765">
    <property type="term" value="F:UDP-N-acetylmuramoylalanyl-D-glutamate-2,6-diaminopimelate ligase activity"/>
    <property type="evidence" value="ECO:0007669"/>
    <property type="project" value="UniProtKB-UniRule"/>
</dbReference>
<dbReference type="InterPro" id="IPR036565">
    <property type="entry name" value="Mur-like_cat_sf"/>
</dbReference>
<dbReference type="NCBIfam" id="NF001126">
    <property type="entry name" value="PRK00139.1-4"/>
    <property type="match status" value="1"/>
</dbReference>
<evidence type="ECO:0000259" key="11">
    <source>
        <dbReference type="Pfam" id="PF08245"/>
    </source>
</evidence>
<evidence type="ECO:0000256" key="2">
    <source>
        <dbReference type="ARBA" id="ARBA00022618"/>
    </source>
</evidence>
<dbReference type="GO" id="GO:0000287">
    <property type="term" value="F:magnesium ion binding"/>
    <property type="evidence" value="ECO:0007669"/>
    <property type="project" value="UniProtKB-UniRule"/>
</dbReference>
<dbReference type="HAMAP" id="MF_00208">
    <property type="entry name" value="MurE"/>
    <property type="match status" value="1"/>
</dbReference>
<evidence type="ECO:0000256" key="6">
    <source>
        <dbReference type="ARBA" id="ARBA00023316"/>
    </source>
</evidence>
<comment type="similarity">
    <text evidence="1 7">Belongs to the MurCDEF family. MurE subfamily.</text>
</comment>
<evidence type="ECO:0000256" key="3">
    <source>
        <dbReference type="ARBA" id="ARBA00022960"/>
    </source>
</evidence>
<feature type="binding site" evidence="7">
    <location>
        <begin position="447"/>
        <end position="450"/>
    </location>
    <ligand>
        <name>meso-2,6-diaminopimelate</name>
        <dbReference type="ChEBI" id="CHEBI:57791"/>
    </ligand>
</feature>
<keyword evidence="7 12" id="KW-0436">Ligase</keyword>
<dbReference type="GO" id="GO:0005737">
    <property type="term" value="C:cytoplasm"/>
    <property type="evidence" value="ECO:0007669"/>
    <property type="project" value="UniProtKB-SubCell"/>
</dbReference>
<keyword evidence="2 7" id="KW-0132">Cell division</keyword>
<keyword evidence="13" id="KW-1185">Reference proteome</keyword>
<comment type="function">
    <text evidence="7">Catalyzes the addition of meso-diaminopimelic acid to the nucleotide precursor UDP-N-acetylmuramoyl-L-alanyl-D-glutamate (UMAG) in the biosynthesis of bacterial cell-wall peptidoglycan.</text>
</comment>
<keyword evidence="4 7" id="KW-0573">Peptidoglycan synthesis</keyword>
<keyword evidence="3 7" id="KW-0133">Cell shape</keyword>
<dbReference type="SUPFAM" id="SSF63418">
    <property type="entry name" value="MurE/MurF N-terminal domain"/>
    <property type="match status" value="1"/>
</dbReference>
<feature type="domain" description="Mur ligase C-terminal" evidence="10">
    <location>
        <begin position="372"/>
        <end position="500"/>
    </location>
</feature>
<dbReference type="EC" id="6.3.2.13" evidence="7"/>
<comment type="catalytic activity">
    <reaction evidence="7">
        <text>UDP-N-acetyl-alpha-D-muramoyl-L-alanyl-D-glutamate + meso-2,6-diaminopimelate + ATP = UDP-N-acetyl-alpha-D-muramoyl-L-alanyl-gamma-D-glutamyl-meso-2,6-diaminopimelate + ADP + phosphate + H(+)</text>
        <dbReference type="Rhea" id="RHEA:23676"/>
        <dbReference type="ChEBI" id="CHEBI:15378"/>
        <dbReference type="ChEBI" id="CHEBI:30616"/>
        <dbReference type="ChEBI" id="CHEBI:43474"/>
        <dbReference type="ChEBI" id="CHEBI:57791"/>
        <dbReference type="ChEBI" id="CHEBI:83900"/>
        <dbReference type="ChEBI" id="CHEBI:83905"/>
        <dbReference type="ChEBI" id="CHEBI:456216"/>
        <dbReference type="EC" id="6.3.2.13"/>
    </reaction>
</comment>
<gene>
    <name evidence="7" type="primary">murE</name>
    <name evidence="12" type="ORF">CRI94_11505</name>
</gene>
<feature type="binding site" evidence="7">
    <location>
        <position position="423"/>
    </location>
    <ligand>
        <name>meso-2,6-diaminopimelate</name>
        <dbReference type="ChEBI" id="CHEBI:57791"/>
    </ligand>
</feature>
<feature type="binding site" evidence="7">
    <location>
        <position position="225"/>
    </location>
    <ligand>
        <name>UDP-N-acetyl-alpha-D-muramoyl-L-alanyl-D-glutamate</name>
        <dbReference type="ChEBI" id="CHEBI:83900"/>
    </ligand>
</feature>
<feature type="domain" description="Mur ligase central" evidence="11">
    <location>
        <begin position="146"/>
        <end position="350"/>
    </location>
</feature>
<evidence type="ECO:0000313" key="12">
    <source>
        <dbReference type="EMBL" id="PEN13259.1"/>
    </source>
</evidence>
<dbReference type="NCBIfam" id="TIGR01085">
    <property type="entry name" value="murE"/>
    <property type="match status" value="1"/>
</dbReference>
<dbReference type="InterPro" id="IPR000713">
    <property type="entry name" value="Mur_ligase_N"/>
</dbReference>
<dbReference type="Pfam" id="PF02875">
    <property type="entry name" value="Mur_ligase_C"/>
    <property type="match status" value="1"/>
</dbReference>
<keyword evidence="7" id="KW-0547">Nucleotide-binding</keyword>
<comment type="caution">
    <text evidence="7">Lacks conserved residue(s) required for the propagation of feature annotation.</text>
</comment>
<name>A0A2A8CWZ0_9BACT</name>
<feature type="domain" description="Mur ligase N-terminal catalytic" evidence="9">
    <location>
        <begin position="69"/>
        <end position="134"/>
    </location>
</feature>
<dbReference type="GO" id="GO:0071555">
    <property type="term" value="P:cell wall organization"/>
    <property type="evidence" value="ECO:0007669"/>
    <property type="project" value="UniProtKB-KW"/>
</dbReference>
<dbReference type="Gene3D" id="3.90.190.20">
    <property type="entry name" value="Mur ligase, C-terminal domain"/>
    <property type="match status" value="1"/>
</dbReference>
<comment type="caution">
    <text evidence="12">The sequence shown here is derived from an EMBL/GenBank/DDBJ whole genome shotgun (WGS) entry which is preliminary data.</text>
</comment>
<keyword evidence="6 7" id="KW-0961">Cell wall biogenesis/degradation</keyword>
<evidence type="ECO:0000259" key="9">
    <source>
        <dbReference type="Pfam" id="PF01225"/>
    </source>
</evidence>
<evidence type="ECO:0000313" key="13">
    <source>
        <dbReference type="Proteomes" id="UP000220102"/>
    </source>
</evidence>
<comment type="subcellular location">
    <subcellularLocation>
        <location evidence="7 8">Cytoplasm</location>
    </subcellularLocation>
</comment>
<feature type="binding site" evidence="7">
    <location>
        <begin position="190"/>
        <end position="191"/>
    </location>
    <ligand>
        <name>UDP-N-acetyl-alpha-D-muramoyl-L-alanyl-D-glutamate</name>
        <dbReference type="ChEBI" id="CHEBI:83900"/>
    </ligand>
</feature>
<dbReference type="UniPathway" id="UPA00219"/>
<dbReference type="GO" id="GO:0005524">
    <property type="term" value="F:ATP binding"/>
    <property type="evidence" value="ECO:0007669"/>
    <property type="project" value="UniProtKB-UniRule"/>
</dbReference>
<feature type="short sequence motif" description="Meso-diaminopimelate recognition motif" evidence="7">
    <location>
        <begin position="447"/>
        <end position="450"/>
    </location>
</feature>
<feature type="binding site" evidence="7">
    <location>
        <begin position="148"/>
        <end position="154"/>
    </location>
    <ligand>
        <name>ATP</name>
        <dbReference type="ChEBI" id="CHEBI:30616"/>
    </ligand>
</feature>
<feature type="binding site" evidence="7">
    <location>
        <position position="217"/>
    </location>
    <ligand>
        <name>UDP-N-acetyl-alpha-D-muramoyl-L-alanyl-D-glutamate</name>
        <dbReference type="ChEBI" id="CHEBI:83900"/>
    </ligand>
</feature>
<feature type="binding site" evidence="7">
    <location>
        <position position="223"/>
    </location>
    <ligand>
        <name>UDP-N-acetyl-alpha-D-muramoyl-L-alanyl-D-glutamate</name>
        <dbReference type="ChEBI" id="CHEBI:83900"/>
    </ligand>
</feature>
<feature type="binding site" evidence="7">
    <location>
        <position position="502"/>
    </location>
    <ligand>
        <name>meso-2,6-diaminopimelate</name>
        <dbReference type="ChEBI" id="CHEBI:57791"/>
    </ligand>
</feature>
<keyword evidence="5 7" id="KW-0131">Cell cycle</keyword>
<keyword evidence="7" id="KW-0963">Cytoplasm</keyword>
<dbReference type="InterPro" id="IPR036615">
    <property type="entry name" value="Mur_ligase_C_dom_sf"/>
</dbReference>
<sequence>MTPQSSSSTIESSRSGAAPVAWPVLQDALDRASLLQAVHAAGRDVSGMLVGQLSDDSRMIRGADVEEGAVACFIAVKGVSVDGHQFIEAAIENGASIVVCETVPEAALERHPEVVFAKVNDGRTALAELGAAFYGYPSRDLKMVGVTGTNGKTTVSYLVHHAIDALDVTTGLISTIEVRTGTVATNAALTTPGALELQRTLRRMVDDGCSACAMEVSSHALDQQRVHAIDYDIAIFTNLTSEHLDYHGTLSNYRAAKKKLFDSLAPDATAILNADDDAAPAVGASTQAEIHTYGTHADADVRFQVVDSRTSGLRLRFSVTNETLDPDQVHDFRLAGRFNAYNIAAAFAAVRALGYDADDILRVLREAPPVPGRFDQLTFDDGTTVVVDYAHTPDALENILTAVRETTDPNADLWCIFGCGGDRDASKRRVMGSLAETLADRVIVTSDNPRTEEPEAILNDIRRGMSRPAEAEWIVDRDEAIQFAAENAAPGDVVLIAGKGHETYQVIGTSRRAFDDREKARSYFQKRSSTDE</sequence>
<accession>A0A2A8CWZ0</accession>
<reference evidence="12 13" key="1">
    <citation type="submission" date="2017-10" db="EMBL/GenBank/DDBJ databases">
        <title>Draft genome of Longibacter Salinarum.</title>
        <authorList>
            <person name="Goh K.M."/>
            <person name="Shamsir M.S."/>
            <person name="Lim S.W."/>
        </authorList>
    </citation>
    <scope>NUCLEOTIDE SEQUENCE [LARGE SCALE GENOMIC DNA]</scope>
    <source>
        <strain evidence="12 13">KCTC 52045</strain>
    </source>
</reference>
<dbReference type="AlphaFoldDB" id="A0A2A8CWZ0"/>
<organism evidence="12 13">
    <name type="scientific">Longibacter salinarum</name>
    <dbReference type="NCBI Taxonomy" id="1850348"/>
    <lineage>
        <taxon>Bacteria</taxon>
        <taxon>Pseudomonadati</taxon>
        <taxon>Rhodothermota</taxon>
        <taxon>Rhodothermia</taxon>
        <taxon>Rhodothermales</taxon>
        <taxon>Salisaetaceae</taxon>
        <taxon>Longibacter</taxon>
    </lineage>
</organism>
<dbReference type="PANTHER" id="PTHR23135:SF4">
    <property type="entry name" value="UDP-N-ACETYLMURAMOYL-L-ALANYL-D-GLUTAMATE--2,6-DIAMINOPIMELATE LIGASE MURE HOMOLOG, CHLOROPLASTIC"/>
    <property type="match status" value="1"/>
</dbReference>
<comment type="PTM">
    <text evidence="7">Carboxylation is probably crucial for Mg(2+) binding and, consequently, for the gamma-phosphate positioning of ATP.</text>
</comment>
<evidence type="ECO:0000256" key="8">
    <source>
        <dbReference type="RuleBase" id="RU004135"/>
    </source>
</evidence>
<dbReference type="Pfam" id="PF08245">
    <property type="entry name" value="Mur_ligase_M"/>
    <property type="match status" value="1"/>
</dbReference>
<evidence type="ECO:0000256" key="4">
    <source>
        <dbReference type="ARBA" id="ARBA00022984"/>
    </source>
</evidence>